<evidence type="ECO:0000256" key="1">
    <source>
        <dbReference type="SAM" id="SignalP"/>
    </source>
</evidence>
<dbReference type="WBParaSite" id="Hba_10054">
    <property type="protein sequence ID" value="Hba_10054"/>
    <property type="gene ID" value="Hba_10054"/>
</dbReference>
<name>A0A1I7WXT2_HETBA</name>
<dbReference type="Proteomes" id="UP000095283">
    <property type="component" value="Unplaced"/>
</dbReference>
<protein>
    <submittedName>
        <fullName evidence="3">ACB domain-containing protein</fullName>
    </submittedName>
</protein>
<evidence type="ECO:0000313" key="3">
    <source>
        <dbReference type="WBParaSite" id="Hba_10054"/>
    </source>
</evidence>
<accession>A0A1I7WXT2</accession>
<feature type="signal peptide" evidence="1">
    <location>
        <begin position="1"/>
        <end position="17"/>
    </location>
</feature>
<keyword evidence="1" id="KW-0732">Signal</keyword>
<keyword evidence="2" id="KW-1185">Reference proteome</keyword>
<sequence>MLTRIIIALCLLGFILCHELSEEPKQVKRFYSWEDAKRSPYDAEDLKELMTKRKQFYVWAGKRSLPLLGDQMEKRKPFYAWAACKENNKIQEIYKKMYDN</sequence>
<feature type="chain" id="PRO_5009310863" evidence="1">
    <location>
        <begin position="18"/>
        <end position="100"/>
    </location>
</feature>
<reference evidence="3" key="1">
    <citation type="submission" date="2016-11" db="UniProtKB">
        <authorList>
            <consortium name="WormBaseParasite"/>
        </authorList>
    </citation>
    <scope>IDENTIFICATION</scope>
</reference>
<organism evidence="2 3">
    <name type="scientific">Heterorhabditis bacteriophora</name>
    <name type="common">Entomopathogenic nematode worm</name>
    <dbReference type="NCBI Taxonomy" id="37862"/>
    <lineage>
        <taxon>Eukaryota</taxon>
        <taxon>Metazoa</taxon>
        <taxon>Ecdysozoa</taxon>
        <taxon>Nematoda</taxon>
        <taxon>Chromadorea</taxon>
        <taxon>Rhabditida</taxon>
        <taxon>Rhabditina</taxon>
        <taxon>Rhabditomorpha</taxon>
        <taxon>Strongyloidea</taxon>
        <taxon>Heterorhabditidae</taxon>
        <taxon>Heterorhabditis</taxon>
    </lineage>
</organism>
<dbReference type="AlphaFoldDB" id="A0A1I7WXT2"/>
<evidence type="ECO:0000313" key="2">
    <source>
        <dbReference type="Proteomes" id="UP000095283"/>
    </source>
</evidence>
<proteinExistence type="predicted"/>